<dbReference type="InterPro" id="IPR004380">
    <property type="entry name" value="Asp_race"/>
</dbReference>
<dbReference type="PANTHER" id="PTHR21198:SF7">
    <property type="entry name" value="ASPARTATE-GLUTAMATE RACEMASE FAMILY"/>
    <property type="match status" value="1"/>
</dbReference>
<evidence type="ECO:0000313" key="3">
    <source>
        <dbReference type="EMBL" id="MDT7833094.1"/>
    </source>
</evidence>
<dbReference type="SUPFAM" id="SSF53681">
    <property type="entry name" value="Aspartate/glutamate racemase"/>
    <property type="match status" value="2"/>
</dbReference>
<evidence type="ECO:0000313" key="4">
    <source>
        <dbReference type="Proteomes" id="UP001257277"/>
    </source>
</evidence>
<accession>A0ABU3LIP5</accession>
<dbReference type="EC" id="5.1.1.-" evidence="3"/>
<dbReference type="EMBL" id="JAVTTO010000004">
    <property type="protein sequence ID" value="MDT7833094.1"/>
    <property type="molecule type" value="Genomic_DNA"/>
</dbReference>
<dbReference type="InterPro" id="IPR001920">
    <property type="entry name" value="Asp/Glu_race"/>
</dbReference>
<keyword evidence="2 3" id="KW-0413">Isomerase</keyword>
<name>A0ABU3LIP5_9FLAO</name>
<dbReference type="PROSITE" id="PS00924">
    <property type="entry name" value="ASP_GLU_RACEMASE_2"/>
    <property type="match status" value="1"/>
</dbReference>
<dbReference type="RefSeq" id="WP_349242345.1">
    <property type="nucleotide sequence ID" value="NZ_JAVTTO010000004.1"/>
</dbReference>
<keyword evidence="4" id="KW-1185">Reference proteome</keyword>
<dbReference type="InterPro" id="IPR033134">
    <property type="entry name" value="Asp/Glu_racemase_AS_2"/>
</dbReference>
<dbReference type="Proteomes" id="UP001257277">
    <property type="component" value="Unassembled WGS sequence"/>
</dbReference>
<dbReference type="GO" id="GO:0016853">
    <property type="term" value="F:isomerase activity"/>
    <property type="evidence" value="ECO:0007669"/>
    <property type="project" value="UniProtKB-KW"/>
</dbReference>
<evidence type="ECO:0000256" key="1">
    <source>
        <dbReference type="ARBA" id="ARBA00007847"/>
    </source>
</evidence>
<dbReference type="Pfam" id="PF01177">
    <property type="entry name" value="Asp_Glu_race"/>
    <property type="match status" value="1"/>
</dbReference>
<dbReference type="NCBIfam" id="TIGR00035">
    <property type="entry name" value="asp_race"/>
    <property type="match status" value="1"/>
</dbReference>
<sequence length="243" mass="26553">MKEIKNIGICAHSYEGGSLCFITACREGATIMGPHMHPNIMLSAIPMGLSMEAWESDNYAGVAKHLYDGVLQVSKGGADFFICPDNTAHIVLEEIVSKLPIPGLHIADVVCHEIITQDWKKVGLLGTKWTMDGTVYRNILNNRGLSVLTPKESVKVKINNAIFDELCQGIIHKKTTELFIEAIDDLKKEGAECVILGCTEIPLIIHAENSSLPILDSTRLLAKHAVELAVSEVKVPSSGWIKL</sequence>
<comment type="caution">
    <text evidence="3">The sequence shown here is derived from an EMBL/GenBank/DDBJ whole genome shotgun (WGS) entry which is preliminary data.</text>
</comment>
<evidence type="ECO:0000256" key="2">
    <source>
        <dbReference type="ARBA" id="ARBA00023235"/>
    </source>
</evidence>
<gene>
    <name evidence="3" type="ORF">RQM59_11925</name>
</gene>
<protein>
    <submittedName>
        <fullName evidence="3">Amino acid racemase</fullName>
        <ecNumber evidence="3">5.1.1.-</ecNumber>
    </submittedName>
</protein>
<dbReference type="InterPro" id="IPR015942">
    <property type="entry name" value="Asp/Glu/hydantoin_racemase"/>
</dbReference>
<dbReference type="PANTHER" id="PTHR21198">
    <property type="entry name" value="GLUTAMATE RACEMASE"/>
    <property type="match status" value="1"/>
</dbReference>
<proteinExistence type="inferred from homology"/>
<organism evidence="3 4">
    <name type="scientific">Asprobacillus argus</name>
    <dbReference type="NCBI Taxonomy" id="3076534"/>
    <lineage>
        <taxon>Bacteria</taxon>
        <taxon>Pseudomonadati</taxon>
        <taxon>Bacteroidota</taxon>
        <taxon>Flavobacteriia</taxon>
        <taxon>Flavobacteriales</taxon>
        <taxon>Flavobacteriaceae</taxon>
        <taxon>Asprobacillus</taxon>
    </lineage>
</organism>
<dbReference type="Gene3D" id="3.40.50.1860">
    <property type="match status" value="2"/>
</dbReference>
<comment type="similarity">
    <text evidence="1">Belongs to the aspartate/glutamate racemases family.</text>
</comment>
<reference evidence="3 4" key="1">
    <citation type="submission" date="2023-09" db="EMBL/GenBank/DDBJ databases">
        <title>Novel taxa isolated from Blanes Bay.</title>
        <authorList>
            <person name="Rey-Velasco X."/>
            <person name="Lucena T."/>
        </authorList>
    </citation>
    <scope>NUCLEOTIDE SEQUENCE [LARGE SCALE GENOMIC DNA]</scope>
    <source>
        <strain evidence="3 4">S356</strain>
    </source>
</reference>